<dbReference type="Gene3D" id="3.30.420.130">
    <property type="entry name" value="Dinitrogenase iron-molybdenum cofactor biosynthesis domain"/>
    <property type="match status" value="1"/>
</dbReference>
<gene>
    <name evidence="2" type="ORF">SDC9_167162</name>
</gene>
<evidence type="ECO:0000313" key="2">
    <source>
        <dbReference type="EMBL" id="MPN19790.1"/>
    </source>
</evidence>
<comment type="caution">
    <text evidence="2">The sequence shown here is derived from an EMBL/GenBank/DDBJ whole genome shotgun (WGS) entry which is preliminary data.</text>
</comment>
<dbReference type="SUPFAM" id="SSF53146">
    <property type="entry name" value="Nitrogenase accessory factor-like"/>
    <property type="match status" value="1"/>
</dbReference>
<dbReference type="InterPro" id="IPR036105">
    <property type="entry name" value="DiNase_FeMo-co_biosyn_sf"/>
</dbReference>
<proteinExistence type="predicted"/>
<dbReference type="PANTHER" id="PTHR33937:SF2">
    <property type="entry name" value="DINITROGENASE IRON-MOLYBDENUM COFACTOR BIOSYNTHESIS DOMAIN-CONTAINING PROTEIN"/>
    <property type="match status" value="1"/>
</dbReference>
<dbReference type="AlphaFoldDB" id="A0A645G1M3"/>
<dbReference type="InterPro" id="IPR051840">
    <property type="entry name" value="NifX/NifY_domain"/>
</dbReference>
<organism evidence="2">
    <name type="scientific">bioreactor metagenome</name>
    <dbReference type="NCBI Taxonomy" id="1076179"/>
    <lineage>
        <taxon>unclassified sequences</taxon>
        <taxon>metagenomes</taxon>
        <taxon>ecological metagenomes</taxon>
    </lineage>
</organism>
<sequence>MSYKVAVASSDGRVINQHFGRSRKFLIFEITDQSRWAFLENRDNVPPCSSGEHSEDDMERTIDLLSDCSIVLASRIGPGAEQKLSLRGIKSYSVPYLISDTLDKLVKFNKNKNNQHSVR</sequence>
<evidence type="ECO:0000259" key="1">
    <source>
        <dbReference type="Pfam" id="PF02579"/>
    </source>
</evidence>
<dbReference type="InterPro" id="IPR003731">
    <property type="entry name" value="Di-Nase_FeMo-co_biosynth"/>
</dbReference>
<dbReference type="PANTHER" id="PTHR33937">
    <property type="entry name" value="IRON-MOLYBDENUM PROTEIN-RELATED-RELATED"/>
    <property type="match status" value="1"/>
</dbReference>
<dbReference type="Pfam" id="PF02579">
    <property type="entry name" value="Nitro_FeMo-Co"/>
    <property type="match status" value="1"/>
</dbReference>
<name>A0A645G1M3_9ZZZZ</name>
<accession>A0A645G1M3</accession>
<reference evidence="2" key="1">
    <citation type="submission" date="2019-08" db="EMBL/GenBank/DDBJ databases">
        <authorList>
            <person name="Kucharzyk K."/>
            <person name="Murdoch R.W."/>
            <person name="Higgins S."/>
            <person name="Loffler F."/>
        </authorList>
    </citation>
    <scope>NUCLEOTIDE SEQUENCE</scope>
</reference>
<protein>
    <recommendedName>
        <fullName evidence="1">Dinitrogenase iron-molybdenum cofactor biosynthesis domain-containing protein</fullName>
    </recommendedName>
</protein>
<dbReference type="EMBL" id="VSSQ01067397">
    <property type="protein sequence ID" value="MPN19790.1"/>
    <property type="molecule type" value="Genomic_DNA"/>
</dbReference>
<feature type="domain" description="Dinitrogenase iron-molybdenum cofactor biosynthesis" evidence="1">
    <location>
        <begin position="11"/>
        <end position="105"/>
    </location>
</feature>